<comment type="similarity">
    <text evidence="1">Belongs to the FemABX family.</text>
</comment>
<organism evidence="8 9">
    <name type="scientific">Candidatus Lokiarchaeum ossiferum</name>
    <dbReference type="NCBI Taxonomy" id="2951803"/>
    <lineage>
        <taxon>Archaea</taxon>
        <taxon>Promethearchaeati</taxon>
        <taxon>Promethearchaeota</taxon>
        <taxon>Promethearchaeia</taxon>
        <taxon>Promethearchaeales</taxon>
        <taxon>Promethearchaeaceae</taxon>
        <taxon>Candidatus Lokiarchaeum</taxon>
    </lineage>
</organism>
<dbReference type="InterPro" id="IPR016181">
    <property type="entry name" value="Acyl_CoA_acyltransferase"/>
</dbReference>
<reference evidence="8" key="1">
    <citation type="submission" date="2022-09" db="EMBL/GenBank/DDBJ databases">
        <title>Actin cytoskeleton and complex cell architecture in an #Asgard archaeon.</title>
        <authorList>
            <person name="Ponce Toledo R.I."/>
            <person name="Schleper C."/>
            <person name="Rodrigues Oliveira T."/>
            <person name="Wollweber F."/>
            <person name="Xu J."/>
            <person name="Rittmann S."/>
            <person name="Klingl A."/>
            <person name="Pilhofer M."/>
        </authorList>
    </citation>
    <scope>NUCLEOTIDE SEQUENCE</scope>
    <source>
        <strain evidence="8">B-35</strain>
    </source>
</reference>
<sequence length="359" mass="42684">MQILNTKSSWNEVLKKKFPKFNDIYFCYEYFQIYSENYNGVPEAIYWADSNVEIFWTHIVRGIDHLNLNKNYEFFDLTTPYGYGGPLFNILNDKGVKESILIFFKEYSIYCKKNNYISEFIRFHPLLKNHKLLTDISEIQLQYLNDVVAIDLTKDKPDIFSNFKKNKRYQIRKSEKMECKVIIDENPQLSDIKSFIDLYYQTMDKNTASNKYYFSEKFILNHFEMLHGRIIVAKAILASEIVGMSLFIFGNEYIHYHLSGSKKIKGLYPSDMILWYIVKWAKTQNNKCFNWFHLGGGRGTNDSLFKFKSGFSQHTFPFYLGKIIFCPKEYEKLSKKNPNCEENETFFPPYRKGFDENII</sequence>
<dbReference type="SUPFAM" id="SSF55729">
    <property type="entry name" value="Acyl-CoA N-acyltransferases (Nat)"/>
    <property type="match status" value="1"/>
</dbReference>
<dbReference type="EMBL" id="CP104013">
    <property type="protein sequence ID" value="UYP48050.1"/>
    <property type="molecule type" value="Genomic_DNA"/>
</dbReference>
<protein>
    <recommendedName>
        <fullName evidence="7">BioF2-like acetyltransferase domain-containing protein</fullName>
    </recommendedName>
</protein>
<evidence type="ECO:0000256" key="1">
    <source>
        <dbReference type="ARBA" id="ARBA00009943"/>
    </source>
</evidence>
<dbReference type="Gene3D" id="3.40.630.30">
    <property type="match status" value="1"/>
</dbReference>
<dbReference type="PANTHER" id="PTHR36174:SF1">
    <property type="entry name" value="LIPID II:GLYCINE GLYCYLTRANSFERASE"/>
    <property type="match status" value="1"/>
</dbReference>
<evidence type="ECO:0000313" key="8">
    <source>
        <dbReference type="EMBL" id="UYP48050.1"/>
    </source>
</evidence>
<evidence type="ECO:0000256" key="5">
    <source>
        <dbReference type="ARBA" id="ARBA00023315"/>
    </source>
</evidence>
<evidence type="ECO:0000256" key="4">
    <source>
        <dbReference type="ARBA" id="ARBA00022984"/>
    </source>
</evidence>
<dbReference type="InterPro" id="IPR003447">
    <property type="entry name" value="FEMABX"/>
</dbReference>
<keyword evidence="9" id="KW-1185">Reference proteome</keyword>
<feature type="domain" description="BioF2-like acetyltransferase" evidence="7">
    <location>
        <begin position="161"/>
        <end position="297"/>
    </location>
</feature>
<proteinExistence type="inferred from homology"/>
<dbReference type="InterPro" id="IPR038740">
    <property type="entry name" value="BioF2-like_GNAT_dom"/>
</dbReference>
<name>A0ABY6HXA8_9ARCH</name>
<accession>A0ABY6HXA8</accession>
<evidence type="ECO:0000256" key="2">
    <source>
        <dbReference type="ARBA" id="ARBA00022679"/>
    </source>
</evidence>
<evidence type="ECO:0000313" key="9">
    <source>
        <dbReference type="Proteomes" id="UP001208689"/>
    </source>
</evidence>
<dbReference type="InterPro" id="IPR050644">
    <property type="entry name" value="PG_Glycine_Bridge_Synth"/>
</dbReference>
<evidence type="ECO:0000256" key="6">
    <source>
        <dbReference type="ARBA" id="ARBA00023316"/>
    </source>
</evidence>
<dbReference type="Pfam" id="PF13480">
    <property type="entry name" value="Acetyltransf_6"/>
    <property type="match status" value="1"/>
</dbReference>
<gene>
    <name evidence="8" type="ORF">NEF87_004335</name>
</gene>
<evidence type="ECO:0000259" key="7">
    <source>
        <dbReference type="Pfam" id="PF13480"/>
    </source>
</evidence>
<dbReference type="Proteomes" id="UP001208689">
    <property type="component" value="Chromosome"/>
</dbReference>
<keyword evidence="2" id="KW-0808">Transferase</keyword>
<evidence type="ECO:0000256" key="3">
    <source>
        <dbReference type="ARBA" id="ARBA00022960"/>
    </source>
</evidence>
<dbReference type="PANTHER" id="PTHR36174">
    <property type="entry name" value="LIPID II:GLYCINE GLYCYLTRANSFERASE"/>
    <property type="match status" value="1"/>
</dbReference>
<keyword evidence="6" id="KW-0961">Cell wall biogenesis/degradation</keyword>
<dbReference type="PROSITE" id="PS51191">
    <property type="entry name" value="FEMABX"/>
    <property type="match status" value="1"/>
</dbReference>
<keyword evidence="5" id="KW-0012">Acyltransferase</keyword>
<keyword evidence="4" id="KW-0573">Peptidoglycan synthesis</keyword>
<keyword evidence="3" id="KW-0133">Cell shape</keyword>